<feature type="compositionally biased region" description="Basic and acidic residues" evidence="1">
    <location>
        <begin position="85"/>
        <end position="107"/>
    </location>
</feature>
<dbReference type="AlphaFoldDB" id="A0AAV3NP63"/>
<name>A0AAV3NP63_LITER</name>
<sequence>MYSNGYHDRPQGDDALNLKNLATGRQEDAPPNVQGPIDIVLLSRRTPPEVGADQRIAVIAFIEGLRMSKFKESLMKKKQIWIEDSEKRPEKGRGKRPMEEARRRSPEPKSWSVLDRIRALVKGANVGGHSKFRRHHVFGRLPKAEDESGVDPASAQESPKKGKPNVRSVTFYKKDPPKVFKIGITLGAEHEKMLIRVIRKYRNIFAWEPKDMPGIDPGVVVHRLYVDPRYKPIKEKKRTFSEDKGEAIREEVNKLMGADAIRELRFPTWLGNVVLVPKPNRTWRMCTYFTPLTKLLPKIISHYPILDSSASYKEARDHEAKLKESFENVRKYNLRRINASLTKHPTS</sequence>
<gene>
    <name evidence="2" type="ORF">LIER_35342</name>
</gene>
<evidence type="ECO:0000313" key="2">
    <source>
        <dbReference type="EMBL" id="GAA0141157.1"/>
    </source>
</evidence>
<accession>A0AAV3NP63</accession>
<keyword evidence="3" id="KW-1185">Reference proteome</keyword>
<dbReference type="PANTHER" id="PTHR24559">
    <property type="entry name" value="TRANSPOSON TY3-I GAG-POL POLYPROTEIN"/>
    <property type="match status" value="1"/>
</dbReference>
<dbReference type="Proteomes" id="UP001454036">
    <property type="component" value="Unassembled WGS sequence"/>
</dbReference>
<dbReference type="Gene3D" id="3.10.10.10">
    <property type="entry name" value="HIV Type 1 Reverse Transcriptase, subunit A, domain 1"/>
    <property type="match status" value="1"/>
</dbReference>
<evidence type="ECO:0000313" key="3">
    <source>
        <dbReference type="Proteomes" id="UP001454036"/>
    </source>
</evidence>
<reference evidence="2 3" key="1">
    <citation type="submission" date="2024-01" db="EMBL/GenBank/DDBJ databases">
        <title>The complete chloroplast genome sequence of Lithospermum erythrorhizon: insights into the phylogenetic relationship among Boraginaceae species and the maternal lineages of purple gromwells.</title>
        <authorList>
            <person name="Okada T."/>
            <person name="Watanabe K."/>
        </authorList>
    </citation>
    <scope>NUCLEOTIDE SEQUENCE [LARGE SCALE GENOMIC DNA]</scope>
</reference>
<dbReference type="InterPro" id="IPR053134">
    <property type="entry name" value="RNA-dir_DNA_polymerase"/>
</dbReference>
<dbReference type="EMBL" id="BAABME010015434">
    <property type="protein sequence ID" value="GAA0141157.1"/>
    <property type="molecule type" value="Genomic_DNA"/>
</dbReference>
<feature type="region of interest" description="Disordered" evidence="1">
    <location>
        <begin position="85"/>
        <end position="109"/>
    </location>
</feature>
<comment type="caution">
    <text evidence="2">The sequence shown here is derived from an EMBL/GenBank/DDBJ whole genome shotgun (WGS) entry which is preliminary data.</text>
</comment>
<protein>
    <recommendedName>
        <fullName evidence="4">Reverse transcriptase domain-containing protein</fullName>
    </recommendedName>
</protein>
<organism evidence="2 3">
    <name type="scientific">Lithospermum erythrorhizon</name>
    <name type="common">Purple gromwell</name>
    <name type="synonym">Lithospermum officinale var. erythrorhizon</name>
    <dbReference type="NCBI Taxonomy" id="34254"/>
    <lineage>
        <taxon>Eukaryota</taxon>
        <taxon>Viridiplantae</taxon>
        <taxon>Streptophyta</taxon>
        <taxon>Embryophyta</taxon>
        <taxon>Tracheophyta</taxon>
        <taxon>Spermatophyta</taxon>
        <taxon>Magnoliopsida</taxon>
        <taxon>eudicotyledons</taxon>
        <taxon>Gunneridae</taxon>
        <taxon>Pentapetalae</taxon>
        <taxon>asterids</taxon>
        <taxon>lamiids</taxon>
        <taxon>Boraginales</taxon>
        <taxon>Boraginaceae</taxon>
        <taxon>Boraginoideae</taxon>
        <taxon>Lithospermeae</taxon>
        <taxon>Lithospermum</taxon>
    </lineage>
</organism>
<feature type="region of interest" description="Disordered" evidence="1">
    <location>
        <begin position="143"/>
        <end position="166"/>
    </location>
</feature>
<evidence type="ECO:0000256" key="1">
    <source>
        <dbReference type="SAM" id="MobiDB-lite"/>
    </source>
</evidence>
<dbReference type="SUPFAM" id="SSF56672">
    <property type="entry name" value="DNA/RNA polymerases"/>
    <property type="match status" value="1"/>
</dbReference>
<dbReference type="InterPro" id="IPR043502">
    <property type="entry name" value="DNA/RNA_pol_sf"/>
</dbReference>
<dbReference type="PANTHER" id="PTHR24559:SF444">
    <property type="entry name" value="REVERSE TRANSCRIPTASE DOMAIN-CONTAINING PROTEIN"/>
    <property type="match status" value="1"/>
</dbReference>
<evidence type="ECO:0008006" key="4">
    <source>
        <dbReference type="Google" id="ProtNLM"/>
    </source>
</evidence>
<proteinExistence type="predicted"/>